<protein>
    <submittedName>
        <fullName evidence="1">PIPK domain-containing protein</fullName>
    </submittedName>
</protein>
<evidence type="ECO:0000313" key="1">
    <source>
        <dbReference type="WBParaSite" id="GPUH_0000305201-mRNA-1"/>
    </source>
</evidence>
<reference evidence="1" key="1">
    <citation type="submission" date="2016-06" db="UniProtKB">
        <authorList>
            <consortium name="WormBaseParasite"/>
        </authorList>
    </citation>
    <scope>IDENTIFICATION</scope>
</reference>
<dbReference type="AlphaFoldDB" id="A0A183D2V6"/>
<proteinExistence type="predicted"/>
<dbReference type="WBParaSite" id="GPUH_0000305201-mRNA-1">
    <property type="protein sequence ID" value="GPUH_0000305201-mRNA-1"/>
    <property type="gene ID" value="GPUH_0000305201"/>
</dbReference>
<accession>A0A183D2V6</accession>
<sequence>LPYGDARPFKTYIQGALDILTGRANMDYRQLSTFYFGNKRFLLRHTVDLAEYRSHPAQPYWKREIAQRFAEKCAEQDSRFLHSNEQDPFFPAFQEMLPSFRRLGTCLDAPDPIHHIHGTTVAIRGPLRFCRRTFEGSVKGLVKDLPWEETCLTVLEMKQEKDNSLLHMLRRSFHMFLFNENKFVNAGLQTGYTKTIN</sequence>
<organism evidence="1">
    <name type="scientific">Gongylonema pulchrum</name>
    <dbReference type="NCBI Taxonomy" id="637853"/>
    <lineage>
        <taxon>Eukaryota</taxon>
        <taxon>Metazoa</taxon>
        <taxon>Ecdysozoa</taxon>
        <taxon>Nematoda</taxon>
        <taxon>Chromadorea</taxon>
        <taxon>Rhabditida</taxon>
        <taxon>Spirurina</taxon>
        <taxon>Spiruromorpha</taxon>
        <taxon>Spiruroidea</taxon>
        <taxon>Gongylonematidae</taxon>
        <taxon>Gongylonema</taxon>
    </lineage>
</organism>
<name>A0A183D2V6_9BILA</name>